<organism evidence="1 2">
    <name type="scientific">Fusarium mundagurra</name>
    <dbReference type="NCBI Taxonomy" id="1567541"/>
    <lineage>
        <taxon>Eukaryota</taxon>
        <taxon>Fungi</taxon>
        <taxon>Dikarya</taxon>
        <taxon>Ascomycota</taxon>
        <taxon>Pezizomycotina</taxon>
        <taxon>Sordariomycetes</taxon>
        <taxon>Hypocreomycetidae</taxon>
        <taxon>Hypocreales</taxon>
        <taxon>Nectriaceae</taxon>
        <taxon>Fusarium</taxon>
        <taxon>Fusarium fujikuroi species complex</taxon>
    </lineage>
</organism>
<gene>
    <name evidence="1" type="ORF">FMUND_8200</name>
</gene>
<evidence type="ECO:0000313" key="2">
    <source>
        <dbReference type="Proteomes" id="UP000544331"/>
    </source>
</evidence>
<comment type="caution">
    <text evidence="1">The sequence shown here is derived from an EMBL/GenBank/DDBJ whole genome shotgun (WGS) entry which is preliminary data.</text>
</comment>
<dbReference type="AlphaFoldDB" id="A0A8H5YK64"/>
<keyword evidence="2" id="KW-1185">Reference proteome</keyword>
<proteinExistence type="predicted"/>
<sequence length="140" mass="16518">MWLVHLKLHRYVALRLNSSKEYEYNDFNNFNEATACDCFKEPIHERGFQKNICEQATKSSGMFPKVLGRFMLTILQSQFYRTFTRPIAKTLLIAVFTYQLAYWTWVKLETDEIRAEREATIEKLETTIKDYDAATKANKA</sequence>
<accession>A0A8H5YK64</accession>
<reference evidence="1 2" key="1">
    <citation type="submission" date="2020-05" db="EMBL/GenBank/DDBJ databases">
        <title>Identification and distribution of gene clusters putatively required for synthesis of sphingolipid metabolism inhibitors in phylogenetically diverse species of the filamentous fungus Fusarium.</title>
        <authorList>
            <person name="Kim H.-S."/>
            <person name="Busman M."/>
            <person name="Brown D.W."/>
            <person name="Divon H."/>
            <person name="Uhlig S."/>
            <person name="Proctor R.H."/>
        </authorList>
    </citation>
    <scope>NUCLEOTIDE SEQUENCE [LARGE SCALE GENOMIC DNA]</scope>
    <source>
        <strain evidence="1 2">NRRL 66235</strain>
    </source>
</reference>
<protein>
    <submittedName>
        <fullName evidence="1">Uncharacterized protein</fullName>
    </submittedName>
</protein>
<dbReference type="EMBL" id="JAAOAN010000273">
    <property type="protein sequence ID" value="KAF5712922.1"/>
    <property type="molecule type" value="Genomic_DNA"/>
</dbReference>
<evidence type="ECO:0000313" key="1">
    <source>
        <dbReference type="EMBL" id="KAF5712922.1"/>
    </source>
</evidence>
<name>A0A8H5YK64_9HYPO</name>
<dbReference type="Proteomes" id="UP000544331">
    <property type="component" value="Unassembled WGS sequence"/>
</dbReference>
<dbReference type="OrthoDB" id="2120024at2759"/>